<keyword evidence="3" id="KW-0206">Cytoskeleton</keyword>
<evidence type="ECO:0000256" key="1">
    <source>
        <dbReference type="ARBA" id="ARBA00004114"/>
    </source>
</evidence>
<dbReference type="Ensembl" id="ENSMUNT00000026291.1">
    <property type="protein sequence ID" value="ENSMUNP00000029400.1"/>
    <property type="gene ID" value="ENSMUNG00000000130.2"/>
</dbReference>
<organism evidence="5 6">
    <name type="scientific">Melopsittacus undulatus</name>
    <name type="common">Budgerigar</name>
    <name type="synonym">Psittacus undulatus</name>
    <dbReference type="NCBI Taxonomy" id="13146"/>
    <lineage>
        <taxon>Eukaryota</taxon>
        <taxon>Metazoa</taxon>
        <taxon>Chordata</taxon>
        <taxon>Craniata</taxon>
        <taxon>Vertebrata</taxon>
        <taxon>Euteleostomi</taxon>
        <taxon>Archelosauria</taxon>
        <taxon>Archosauria</taxon>
        <taxon>Dinosauria</taxon>
        <taxon>Saurischia</taxon>
        <taxon>Theropoda</taxon>
        <taxon>Coelurosauria</taxon>
        <taxon>Aves</taxon>
        <taxon>Neognathae</taxon>
        <taxon>Neoaves</taxon>
        <taxon>Telluraves</taxon>
        <taxon>Australaves</taxon>
        <taxon>Psittaciformes</taxon>
        <taxon>Psittaculidae</taxon>
        <taxon>Melopsittacus</taxon>
    </lineage>
</organism>
<dbReference type="Proteomes" id="UP000694405">
    <property type="component" value="Chromosome 2"/>
</dbReference>
<proteinExistence type="inferred from homology"/>
<reference evidence="5" key="2">
    <citation type="submission" date="2025-08" db="UniProtKB">
        <authorList>
            <consortium name="Ensembl"/>
        </authorList>
    </citation>
    <scope>IDENTIFICATION</scope>
</reference>
<reference evidence="5" key="1">
    <citation type="submission" date="2020-03" db="EMBL/GenBank/DDBJ databases">
        <title>Melopsittacus undulatus (budgerigar) genome, bMelUnd1, maternal haplotype with Z.</title>
        <authorList>
            <person name="Gedman G."/>
            <person name="Mountcastle J."/>
            <person name="Haase B."/>
            <person name="Formenti G."/>
            <person name="Wright T."/>
            <person name="Apodaca J."/>
            <person name="Pelan S."/>
            <person name="Chow W."/>
            <person name="Rhie A."/>
            <person name="Howe K."/>
            <person name="Fedrigo O."/>
            <person name="Jarvis E.D."/>
        </authorList>
    </citation>
    <scope>NUCLEOTIDE SEQUENCE [LARGE SCALE GENOMIC DNA]</scope>
</reference>
<protein>
    <submittedName>
        <fullName evidence="5">Uncharacterized protein</fullName>
    </submittedName>
</protein>
<evidence type="ECO:0000256" key="4">
    <source>
        <dbReference type="ARBA" id="ARBA00038123"/>
    </source>
</evidence>
<keyword evidence="2" id="KW-0963">Cytoplasm</keyword>
<reference evidence="5" key="3">
    <citation type="submission" date="2025-09" db="UniProtKB">
        <authorList>
            <consortium name="Ensembl"/>
        </authorList>
    </citation>
    <scope>IDENTIFICATION</scope>
</reference>
<evidence type="ECO:0000256" key="3">
    <source>
        <dbReference type="ARBA" id="ARBA00023212"/>
    </source>
</evidence>
<accession>A0A8V5FW43</accession>
<dbReference type="AlphaFoldDB" id="A0A8V5FW43"/>
<dbReference type="InterPro" id="IPR051877">
    <property type="entry name" value="Centriole_BasalBody_StrucProt"/>
</dbReference>
<keyword evidence="6" id="KW-1185">Reference proteome</keyword>
<comment type="similarity">
    <text evidence="4">Belongs to the CEP135/TSGA10 family.</text>
</comment>
<dbReference type="GO" id="GO:0005814">
    <property type="term" value="C:centriole"/>
    <property type="evidence" value="ECO:0007669"/>
    <property type="project" value="UniProtKB-SubCell"/>
</dbReference>
<name>A0A8V5FW43_MELUD</name>
<dbReference type="PANTHER" id="PTHR20544:SF2">
    <property type="entry name" value="TESTIS SPECIFIC 10"/>
    <property type="match status" value="1"/>
</dbReference>
<dbReference type="PANTHER" id="PTHR20544">
    <property type="entry name" value="CENTROSOMAL PROTEIN CEP135"/>
    <property type="match status" value="1"/>
</dbReference>
<evidence type="ECO:0000313" key="5">
    <source>
        <dbReference type="Ensembl" id="ENSMUNP00000029400.1"/>
    </source>
</evidence>
<comment type="subcellular location">
    <subcellularLocation>
        <location evidence="1">Cytoplasm</location>
        <location evidence="1">Cytoskeleton</location>
        <location evidence="1">Microtubule organizing center</location>
        <location evidence="1">Centrosome</location>
        <location evidence="1">Centriole</location>
    </subcellularLocation>
</comment>
<evidence type="ECO:0000313" key="6">
    <source>
        <dbReference type="Proteomes" id="UP000694405"/>
    </source>
</evidence>
<evidence type="ECO:0000256" key="2">
    <source>
        <dbReference type="ARBA" id="ARBA00022490"/>
    </source>
</evidence>
<sequence>MKQGRSPSKLDAFIKTLEEDRDYYKNETENLLKIFRNTFSSPKRTNTCDVLKILREREELKSTQKKYERHIAEIQGNLNVLTAERDKMVNLYERAQQEISRLRQEVIKCPGSPKATATAQAMLRQVEMERAAVLSDFRRMTTERDSLREQLKISQETMFNEKAHLEQRIEELEATIQNVRENNYLWNCKCNTDDNHGKSCRTSLTATECMLIRFADNTKLEKTVDTL</sequence>